<dbReference type="InterPro" id="IPR012338">
    <property type="entry name" value="Beta-lactam/transpept-like"/>
</dbReference>
<feature type="compositionally biased region" description="Low complexity" evidence="1">
    <location>
        <begin position="414"/>
        <end position="437"/>
    </location>
</feature>
<protein>
    <submittedName>
        <fullName evidence="4">Beta-lactamase</fullName>
    </submittedName>
</protein>
<dbReference type="InterPro" id="IPR001466">
    <property type="entry name" value="Beta-lactam-related"/>
</dbReference>
<organism evidence="4 5">
    <name type="scientific">Rhodococcus opacus</name>
    <name type="common">Nocardia opaca</name>
    <dbReference type="NCBI Taxonomy" id="37919"/>
    <lineage>
        <taxon>Bacteria</taxon>
        <taxon>Bacillati</taxon>
        <taxon>Actinomycetota</taxon>
        <taxon>Actinomycetes</taxon>
        <taxon>Mycobacteriales</taxon>
        <taxon>Nocardiaceae</taxon>
        <taxon>Rhodococcus</taxon>
    </lineage>
</organism>
<dbReference type="EMBL" id="CP008947">
    <property type="protein sequence ID" value="AII06954.1"/>
    <property type="molecule type" value="Genomic_DNA"/>
</dbReference>
<evidence type="ECO:0000259" key="3">
    <source>
        <dbReference type="Pfam" id="PF00144"/>
    </source>
</evidence>
<evidence type="ECO:0000313" key="4">
    <source>
        <dbReference type="EMBL" id="AII06954.1"/>
    </source>
</evidence>
<evidence type="ECO:0000313" key="5">
    <source>
        <dbReference type="Proteomes" id="UP000028488"/>
    </source>
</evidence>
<gene>
    <name evidence="4" type="ORF">EP51_20805</name>
</gene>
<feature type="signal peptide" evidence="2">
    <location>
        <begin position="1"/>
        <end position="31"/>
    </location>
</feature>
<feature type="region of interest" description="Disordered" evidence="1">
    <location>
        <begin position="407"/>
        <end position="437"/>
    </location>
</feature>
<feature type="compositionally biased region" description="Low complexity" evidence="1">
    <location>
        <begin position="34"/>
        <end position="50"/>
    </location>
</feature>
<reference evidence="4 5" key="1">
    <citation type="submission" date="2014-07" db="EMBL/GenBank/DDBJ databases">
        <title>Genome Sequence of Rhodococcus opacus Strain R7, a Biodegrader of Mono- and Polycyclic Aromatic Hydrocarbons.</title>
        <authorList>
            <person name="Di Gennaro P."/>
            <person name="Zampolli J."/>
            <person name="Presti I."/>
            <person name="Cappelletti M."/>
            <person name="D'Ursi P."/>
            <person name="Orro A."/>
            <person name="Mezzelani A."/>
            <person name="Milanesi L."/>
        </authorList>
    </citation>
    <scope>NUCLEOTIDE SEQUENCE [LARGE SCALE GENOMIC DNA]</scope>
    <source>
        <strain evidence="4 5">R7</strain>
    </source>
</reference>
<dbReference type="InterPro" id="IPR050491">
    <property type="entry name" value="AmpC-like"/>
</dbReference>
<feature type="chain" id="PRO_5001711451" evidence="2">
    <location>
        <begin position="32"/>
        <end position="437"/>
    </location>
</feature>
<evidence type="ECO:0000256" key="2">
    <source>
        <dbReference type="SAM" id="SignalP"/>
    </source>
</evidence>
<feature type="region of interest" description="Disordered" evidence="1">
    <location>
        <begin position="34"/>
        <end position="60"/>
    </location>
</feature>
<dbReference type="Pfam" id="PF00144">
    <property type="entry name" value="Beta-lactamase"/>
    <property type="match status" value="1"/>
</dbReference>
<sequence>MTAQVVTRTNRRRGLAAAAAALLLVVPAACSDDSSSTGTSATSTTTQTGSPNAGADAQIDPGVADRLDEAIEKTMSMAAIPGAIVGVWGPDGNYVKAFGVADKTTGAPMETDFYHRIGSVTKTFTVTGVLQLVDEDKVALDDPISKYVEGVPLGDQITLRQLARMQSGLANYSANEDFQKALLSDPQAAFTPQQLLGYAFAQPATFPPGQGFEYSNTNTTLLGLVIEKVSGLPLPEYVTQKIVQPLKMAGTSFPTTNAFPEPHAQGYTEQTLDDKEAVATNWNPSWGWAAGAMISTLDDLHIWAPALATGTLLQPATQAQRLETVNAPGLASDVGYGLGIFDVAGWIGHNGSLPGYQTVCVYLPEQETTLAIMINTDVPYQGSEPSTALAGAVTEIISPEHIYKLSAGVQNPDASSPATPTPSETPATSTTSAPPTS</sequence>
<proteinExistence type="predicted"/>
<accession>A0A076EU86</accession>
<feature type="domain" description="Beta-lactamase-related" evidence="3">
    <location>
        <begin position="67"/>
        <end position="381"/>
    </location>
</feature>
<dbReference type="AlphaFoldDB" id="A0A076EU86"/>
<dbReference type="RefSeq" id="WP_128640272.1">
    <property type="nucleotide sequence ID" value="NZ_CP008947.1"/>
</dbReference>
<dbReference type="eggNOG" id="COG1680">
    <property type="taxonomic scope" value="Bacteria"/>
</dbReference>
<dbReference type="SUPFAM" id="SSF56601">
    <property type="entry name" value="beta-lactamase/transpeptidase-like"/>
    <property type="match status" value="1"/>
</dbReference>
<dbReference type="Proteomes" id="UP000028488">
    <property type="component" value="Chromosome"/>
</dbReference>
<dbReference type="Gene3D" id="3.40.710.10">
    <property type="entry name" value="DD-peptidase/beta-lactamase superfamily"/>
    <property type="match status" value="1"/>
</dbReference>
<dbReference type="PANTHER" id="PTHR46825">
    <property type="entry name" value="D-ALANYL-D-ALANINE-CARBOXYPEPTIDASE/ENDOPEPTIDASE AMPH"/>
    <property type="match status" value="1"/>
</dbReference>
<keyword evidence="2" id="KW-0732">Signal</keyword>
<dbReference type="PANTHER" id="PTHR46825:SF7">
    <property type="entry name" value="D-ALANYL-D-ALANINE CARBOXYPEPTIDASE"/>
    <property type="match status" value="1"/>
</dbReference>
<name>A0A076EU86_RHOOP</name>
<evidence type="ECO:0000256" key="1">
    <source>
        <dbReference type="SAM" id="MobiDB-lite"/>
    </source>
</evidence>